<dbReference type="InterPro" id="IPR036942">
    <property type="entry name" value="Beta-barrel_TonB_sf"/>
</dbReference>
<proteinExistence type="inferred from homology"/>
<dbReference type="KEGG" id="dte:Dester_0109"/>
<reference evidence="16" key="2">
    <citation type="submission" date="2011-02" db="EMBL/GenBank/DDBJ databases">
        <title>The complete genome of Desulfurobacterium thermolithotrophum DSM 11699.</title>
        <authorList>
            <consortium name="US DOE Joint Genome Institute (JGI-PGF)"/>
            <person name="Lucas S."/>
            <person name="Copeland A."/>
            <person name="Lapidus A."/>
            <person name="Bruce D."/>
            <person name="Goodwin L."/>
            <person name="Pitluck S."/>
            <person name="Kyrpides N."/>
            <person name="Mavromatis K."/>
            <person name="Pagani I."/>
            <person name="Ivanova N."/>
            <person name="Mikhailova N."/>
            <person name="Daligault H."/>
            <person name="Detter J.C."/>
            <person name="Tapia R."/>
            <person name="Han C."/>
            <person name="Land M."/>
            <person name="Hauser L."/>
            <person name="Markowitz V."/>
            <person name="Cheng J.-F."/>
            <person name="Hugenholtz P."/>
            <person name="Woyke T."/>
            <person name="Wu D."/>
            <person name="Spring S."/>
            <person name="Brambilla E."/>
            <person name="Klenk H.-P."/>
            <person name="Eisen J.A."/>
        </authorList>
    </citation>
    <scope>NUCLEOTIDE SEQUENCE [LARGE SCALE GENOMIC DNA]</scope>
    <source>
        <strain evidence="16">DSM 11699 / BSA</strain>
    </source>
</reference>
<dbReference type="GO" id="GO:0009279">
    <property type="term" value="C:cell outer membrane"/>
    <property type="evidence" value="ECO:0007669"/>
    <property type="project" value="UniProtKB-SubCell"/>
</dbReference>
<evidence type="ECO:0000259" key="14">
    <source>
        <dbReference type="Pfam" id="PF07715"/>
    </source>
</evidence>
<dbReference type="Pfam" id="PF07715">
    <property type="entry name" value="Plug"/>
    <property type="match status" value="1"/>
</dbReference>
<dbReference type="RefSeq" id="WP_013637727.1">
    <property type="nucleotide sequence ID" value="NC_015185.1"/>
</dbReference>
<sequence>MRKRLLVLSLLLISGASAEEIPEVQVTATRVEVPVEHVGDDVDIITQEEIKKYGFTSIADVLKYVAGVHISSNGGFGQTTSVYMLGLPTKYILVMIDGVPVNDPSSIDSQANFVYIDLNNVERIEVLKGAQGALYGSEAIAGVINIITKKPDKNELKLNFEGGKYKTFKENLYSALKLKDGYLSLSFENFKTNGFSATNDKSPNYESDSDKYSYRSGWISYGWNLTDTVKITGNFKLKEGTVEYDSSWTPDAYTTYNNYFAGVKIDKIFSDNFMITTKLSNNKEVRNYGRDIIGITRYVSIQPIYYLLDNLFLTGGINYKQEITNTSGAPNLHTKSAFFEIHTDYLGVHNTFAIRRDFHSQFGAKTTYKVSSAYDFKETGTTLKGQYGTGFKAPNISQLYGYGGNPDLRPEISEGWILGIKQGINFQKLNGNVEVNYFKNHVWDMIDWYPPGSWTGSYRNVNKATTEGAEVKINADITDWLNVYGTYTHLHTSKDLRARRPEISYTLGFNSVYQKIKFSAWAEHYSDREDSNGKTLPSFTTYNCYASYQLNDRVNFYLKGINLTDKDYELAYGYNTMGRAFFAGVNLNFR</sequence>
<reference evidence="15 16" key="1">
    <citation type="journal article" date="2011" name="Stand. Genomic Sci.">
        <title>Complete genome sequence of the thermophilic sulfur-reducer Desulfurobacterium thermolithotrophum type strain (BSA(T)) from a deep-sea hydrothermal vent.</title>
        <authorList>
            <person name="Goker M."/>
            <person name="Daligault H."/>
            <person name="Mwirichia R."/>
            <person name="Lapidus A."/>
            <person name="Lucas S."/>
            <person name="Deshpande S."/>
            <person name="Pagani I."/>
            <person name="Tapia R."/>
            <person name="Cheng J.F."/>
            <person name="Goodwin L."/>
            <person name="Pitluck S."/>
            <person name="Liolios K."/>
            <person name="Ivanova N."/>
            <person name="Mavromatis K."/>
            <person name="Mikhailova N."/>
            <person name="Pati A."/>
            <person name="Chen A."/>
            <person name="Palaniappan K."/>
            <person name="Han C."/>
            <person name="Land M."/>
            <person name="Hauser L."/>
            <person name="Pan C."/>
            <person name="Brambilla E.M."/>
            <person name="Rohde M."/>
            <person name="Spring S."/>
            <person name="Sikorski J."/>
            <person name="Wirth R."/>
            <person name="Detter J.C."/>
            <person name="Woyke T."/>
            <person name="Bristow J."/>
            <person name="Eisen J.A."/>
            <person name="Markowitz V."/>
            <person name="Hugenholtz P."/>
            <person name="Kyrpides N.C."/>
            <person name="Klenk H.P."/>
        </authorList>
    </citation>
    <scope>NUCLEOTIDE SEQUENCE [LARGE SCALE GENOMIC DNA]</scope>
    <source>
        <strain evidence="16">DSM 11699 / BSA</strain>
    </source>
</reference>
<evidence type="ECO:0000256" key="1">
    <source>
        <dbReference type="ARBA" id="ARBA00004571"/>
    </source>
</evidence>
<evidence type="ECO:0000256" key="8">
    <source>
        <dbReference type="ARBA" id="ARBA00023170"/>
    </source>
</evidence>
<evidence type="ECO:0000256" key="3">
    <source>
        <dbReference type="ARBA" id="ARBA00022452"/>
    </source>
</evidence>
<protein>
    <submittedName>
        <fullName evidence="15">TonB-dependent receptor plug</fullName>
    </submittedName>
</protein>
<evidence type="ECO:0000313" key="15">
    <source>
        <dbReference type="EMBL" id="ADY72767.1"/>
    </source>
</evidence>
<dbReference type="eggNOG" id="COG4206">
    <property type="taxonomic scope" value="Bacteria"/>
</dbReference>
<gene>
    <name evidence="15" type="ordered locus">Dester_0109</name>
</gene>
<evidence type="ECO:0000256" key="10">
    <source>
        <dbReference type="PROSITE-ProRule" id="PRU01360"/>
    </source>
</evidence>
<evidence type="ECO:0000256" key="2">
    <source>
        <dbReference type="ARBA" id="ARBA00022448"/>
    </source>
</evidence>
<keyword evidence="5 12" id="KW-0732">Signal</keyword>
<dbReference type="Pfam" id="PF00593">
    <property type="entry name" value="TonB_dep_Rec_b-barrel"/>
    <property type="match status" value="1"/>
</dbReference>
<keyword evidence="9 10" id="KW-0998">Cell outer membrane</keyword>
<dbReference type="InterPro" id="IPR039426">
    <property type="entry name" value="TonB-dep_rcpt-like"/>
</dbReference>
<evidence type="ECO:0000256" key="6">
    <source>
        <dbReference type="ARBA" id="ARBA00023077"/>
    </source>
</evidence>
<organism evidence="15 16">
    <name type="scientific">Desulfurobacterium thermolithotrophum (strain DSM 11699 / BSA)</name>
    <dbReference type="NCBI Taxonomy" id="868864"/>
    <lineage>
        <taxon>Bacteria</taxon>
        <taxon>Pseudomonadati</taxon>
        <taxon>Aquificota</taxon>
        <taxon>Aquificia</taxon>
        <taxon>Desulfurobacteriales</taxon>
        <taxon>Desulfurobacteriaceae</taxon>
        <taxon>Desulfurobacterium</taxon>
    </lineage>
</organism>
<dbReference type="PANTHER" id="PTHR30069">
    <property type="entry name" value="TONB-DEPENDENT OUTER MEMBRANE RECEPTOR"/>
    <property type="match status" value="1"/>
</dbReference>
<dbReference type="GO" id="GO:0044718">
    <property type="term" value="P:siderophore transmembrane transport"/>
    <property type="evidence" value="ECO:0007669"/>
    <property type="project" value="TreeGrafter"/>
</dbReference>
<dbReference type="GO" id="GO:0015344">
    <property type="term" value="F:siderophore uptake transmembrane transporter activity"/>
    <property type="evidence" value="ECO:0007669"/>
    <property type="project" value="TreeGrafter"/>
</dbReference>
<dbReference type="Gene3D" id="2.40.170.20">
    <property type="entry name" value="TonB-dependent receptor, beta-barrel domain"/>
    <property type="match status" value="1"/>
</dbReference>
<evidence type="ECO:0000256" key="7">
    <source>
        <dbReference type="ARBA" id="ARBA00023136"/>
    </source>
</evidence>
<dbReference type="PANTHER" id="PTHR30069:SF29">
    <property type="entry name" value="HEMOGLOBIN AND HEMOGLOBIN-HAPTOGLOBIN-BINDING PROTEIN 1-RELATED"/>
    <property type="match status" value="1"/>
</dbReference>
<dbReference type="CDD" id="cd01347">
    <property type="entry name" value="ligand_gated_channel"/>
    <property type="match status" value="1"/>
</dbReference>
<keyword evidence="6 11" id="KW-0798">TonB box</keyword>
<dbReference type="InParanoid" id="F0S0W3"/>
<feature type="chain" id="PRO_5003258017" evidence="12">
    <location>
        <begin position="19"/>
        <end position="590"/>
    </location>
</feature>
<dbReference type="HOGENOM" id="CLU_008287_18_5_0"/>
<keyword evidence="7 10" id="KW-0472">Membrane</keyword>
<name>F0S0W3_DESTD</name>
<dbReference type="Gene3D" id="2.170.130.10">
    <property type="entry name" value="TonB-dependent receptor, plug domain"/>
    <property type="match status" value="1"/>
</dbReference>
<evidence type="ECO:0000256" key="11">
    <source>
        <dbReference type="RuleBase" id="RU003357"/>
    </source>
</evidence>
<dbReference type="STRING" id="868864.Dester_0109"/>
<dbReference type="InterPro" id="IPR037066">
    <property type="entry name" value="Plug_dom_sf"/>
</dbReference>
<dbReference type="InterPro" id="IPR012910">
    <property type="entry name" value="Plug_dom"/>
</dbReference>
<keyword evidence="16" id="KW-1185">Reference proteome</keyword>
<feature type="domain" description="TonB-dependent receptor-like beta-barrel" evidence="13">
    <location>
        <begin position="170"/>
        <end position="563"/>
    </location>
</feature>
<keyword evidence="4 10" id="KW-0812">Transmembrane</keyword>
<comment type="similarity">
    <text evidence="10 11">Belongs to the TonB-dependent receptor family.</text>
</comment>
<dbReference type="PROSITE" id="PS52016">
    <property type="entry name" value="TONB_DEPENDENT_REC_3"/>
    <property type="match status" value="1"/>
</dbReference>
<feature type="domain" description="TonB-dependent receptor plug" evidence="14">
    <location>
        <begin position="39"/>
        <end position="143"/>
    </location>
</feature>
<dbReference type="OrthoDB" id="101167at2"/>
<dbReference type="FunCoup" id="F0S0W3">
    <property type="interactions" value="46"/>
</dbReference>
<evidence type="ECO:0000256" key="4">
    <source>
        <dbReference type="ARBA" id="ARBA00022692"/>
    </source>
</evidence>
<dbReference type="Proteomes" id="UP000007102">
    <property type="component" value="Chromosome"/>
</dbReference>
<comment type="subcellular location">
    <subcellularLocation>
        <location evidence="1 10">Cell outer membrane</location>
        <topology evidence="1 10">Multi-pass membrane protein</topology>
    </subcellularLocation>
</comment>
<keyword evidence="3 10" id="KW-1134">Transmembrane beta strand</keyword>
<evidence type="ECO:0000313" key="16">
    <source>
        <dbReference type="Proteomes" id="UP000007102"/>
    </source>
</evidence>
<keyword evidence="8 15" id="KW-0675">Receptor</keyword>
<dbReference type="SUPFAM" id="SSF56935">
    <property type="entry name" value="Porins"/>
    <property type="match status" value="1"/>
</dbReference>
<evidence type="ECO:0000259" key="13">
    <source>
        <dbReference type="Pfam" id="PF00593"/>
    </source>
</evidence>
<evidence type="ECO:0000256" key="9">
    <source>
        <dbReference type="ARBA" id="ARBA00023237"/>
    </source>
</evidence>
<feature type="signal peptide" evidence="12">
    <location>
        <begin position="1"/>
        <end position="18"/>
    </location>
</feature>
<dbReference type="EMBL" id="CP002543">
    <property type="protein sequence ID" value="ADY72767.1"/>
    <property type="molecule type" value="Genomic_DNA"/>
</dbReference>
<evidence type="ECO:0000256" key="5">
    <source>
        <dbReference type="ARBA" id="ARBA00022729"/>
    </source>
</evidence>
<accession>F0S0W3</accession>
<keyword evidence="2 10" id="KW-0813">Transport</keyword>
<evidence type="ECO:0000256" key="12">
    <source>
        <dbReference type="SAM" id="SignalP"/>
    </source>
</evidence>
<dbReference type="AlphaFoldDB" id="F0S0W3"/>
<dbReference type="InterPro" id="IPR000531">
    <property type="entry name" value="Beta-barrel_TonB"/>
</dbReference>